<feature type="domain" description="Bacterial phospholipase C C-terminal" evidence="5">
    <location>
        <begin position="606"/>
        <end position="687"/>
    </location>
</feature>
<evidence type="ECO:0000256" key="1">
    <source>
        <dbReference type="ARBA" id="ARBA00009717"/>
    </source>
</evidence>
<dbReference type="EMBL" id="OCSU01000001">
    <property type="protein sequence ID" value="SOE51423.1"/>
    <property type="molecule type" value="Genomic_DNA"/>
</dbReference>
<dbReference type="PANTHER" id="PTHR31956:SF1">
    <property type="entry name" value="NON-SPECIFIC PHOSPHOLIPASE C1"/>
    <property type="match status" value="1"/>
</dbReference>
<reference evidence="6 7" key="1">
    <citation type="submission" date="2017-09" db="EMBL/GenBank/DDBJ databases">
        <authorList>
            <person name="Varghese N."/>
            <person name="Submissions S."/>
        </authorList>
    </citation>
    <scope>NUCLEOTIDE SEQUENCE [LARGE SCALE GENOMIC DNA]</scope>
    <source>
        <strain evidence="6 7">OK806</strain>
    </source>
</reference>
<dbReference type="InterPro" id="IPR007312">
    <property type="entry name" value="Phosphoesterase"/>
</dbReference>
<evidence type="ECO:0000256" key="2">
    <source>
        <dbReference type="ARBA" id="ARBA00012018"/>
    </source>
</evidence>
<dbReference type="Gene3D" id="3.40.720.10">
    <property type="entry name" value="Alkaline Phosphatase, subunit A"/>
    <property type="match status" value="1"/>
</dbReference>
<organism evidence="6 7">
    <name type="scientific">Caballeronia arationis</name>
    <dbReference type="NCBI Taxonomy" id="1777142"/>
    <lineage>
        <taxon>Bacteria</taxon>
        <taxon>Pseudomonadati</taxon>
        <taxon>Pseudomonadota</taxon>
        <taxon>Betaproteobacteria</taxon>
        <taxon>Burkholderiales</taxon>
        <taxon>Burkholderiaceae</taxon>
        <taxon>Caballeronia</taxon>
    </lineage>
</organism>
<keyword evidence="7" id="KW-1185">Reference proteome</keyword>
<feature type="signal peptide" evidence="4">
    <location>
        <begin position="1"/>
        <end position="27"/>
    </location>
</feature>
<dbReference type="InterPro" id="IPR008475">
    <property type="entry name" value="PLipase_C_C"/>
</dbReference>
<dbReference type="RefSeq" id="WP_062640187.1">
    <property type="nucleotide sequence ID" value="NZ_FCOG02000076.1"/>
</dbReference>
<dbReference type="OrthoDB" id="980947at2"/>
<gene>
    <name evidence="6" type="ORF">SAMN05446927_0473</name>
</gene>
<evidence type="ECO:0000259" key="5">
    <source>
        <dbReference type="Pfam" id="PF05506"/>
    </source>
</evidence>
<feature type="domain" description="Bacterial phospholipase C C-terminal" evidence="5">
    <location>
        <begin position="515"/>
        <end position="598"/>
    </location>
</feature>
<evidence type="ECO:0000256" key="3">
    <source>
        <dbReference type="ARBA" id="ARBA00022801"/>
    </source>
</evidence>
<dbReference type="PROSITE" id="PS51318">
    <property type="entry name" value="TAT"/>
    <property type="match status" value="1"/>
</dbReference>
<keyword evidence="3" id="KW-0378">Hydrolase</keyword>
<dbReference type="PANTHER" id="PTHR31956">
    <property type="entry name" value="NON-SPECIFIC PHOSPHOLIPASE C4-RELATED"/>
    <property type="match status" value="1"/>
</dbReference>
<dbReference type="CDD" id="cd16014">
    <property type="entry name" value="PLC"/>
    <property type="match status" value="1"/>
</dbReference>
<evidence type="ECO:0000313" key="6">
    <source>
        <dbReference type="EMBL" id="SOE51423.1"/>
    </source>
</evidence>
<dbReference type="Proteomes" id="UP000219522">
    <property type="component" value="Unassembled WGS sequence"/>
</dbReference>
<dbReference type="GO" id="GO:0016042">
    <property type="term" value="P:lipid catabolic process"/>
    <property type="evidence" value="ECO:0007669"/>
    <property type="project" value="InterPro"/>
</dbReference>
<accession>A0A7Z7I248</accession>
<evidence type="ECO:0000256" key="4">
    <source>
        <dbReference type="SAM" id="SignalP"/>
    </source>
</evidence>
<comment type="similarity">
    <text evidence="1">Belongs to the bacterial phospholipase C family.</text>
</comment>
<sequence length="701" mass="76348">MRATSRRQFLRMMSTCAGAVLAPPVRAALTLPATGRSGTIKDVGHVVIFMQENRSFDHYFGTLGGVRGFRDPRPLTLANGRPVWYQPGASVFTSAYRSRGLPADAAFVLPFHLDSKATTEFTPGTDHSWSTGHLAWNEGRYDAWVDQKQDPLTMAYLKRADLLYHFALADAFTLCDAYFCSVHADTAPNRLMLFTGTIDPRNTLGPLRNGPGFSERDATDPYSWTTYPERLEAAGIDWKVYQGGTGLPGDPTDNYTNNSLEFFQHFQTANGPPAALVQKGVLQHSLAEFRRDVDANRLPAVSWIIAPKMYCEHPSACPADGAYYINTILEALTSNPQVWGSTVLFINYDENDGFFDHVVPPMPPLASTQGNVGLVSRRLVDSLVDEIINLDDYPRHKTPLIPNADPGGRQPIGLGPRVPMIVVSPWTRGGWVCSQVFDHTSVLQFLEARFGVPEPNISAWRRAVCGDLTSAFDFAAGPDMAVRGFGPVARVGSAGGAIVVPEPQAMPVCEGGTRPARALPYALLMNGRIADGLFLLDFRNRGAGVAFYVYDRVRTQNPPRRYTMAAGDAFSDFWQLRDSSRYDLAVYGPNGCLFEFRGTASGAALPEVNLALDAAALSATLRLTNGGTSACRLSVVNAYHTAPAREFSVAPGATVEDRWDLSMRAGWFDLSVASVSFVGFARRYAGHLETGAPSISDPGPV</sequence>
<dbReference type="EC" id="3.1.4.3" evidence="2"/>
<dbReference type="InterPro" id="IPR017850">
    <property type="entry name" value="Alkaline_phosphatase_core_sf"/>
</dbReference>
<comment type="caution">
    <text evidence="6">The sequence shown here is derived from an EMBL/GenBank/DDBJ whole genome shotgun (WGS) entry which is preliminary data.</text>
</comment>
<feature type="chain" id="PRO_5031051403" description="phospholipase C" evidence="4">
    <location>
        <begin position="28"/>
        <end position="701"/>
    </location>
</feature>
<evidence type="ECO:0000313" key="7">
    <source>
        <dbReference type="Proteomes" id="UP000219522"/>
    </source>
</evidence>
<dbReference type="Pfam" id="PF04185">
    <property type="entry name" value="Phosphoesterase"/>
    <property type="match status" value="1"/>
</dbReference>
<keyword evidence="4" id="KW-0732">Signal</keyword>
<dbReference type="GO" id="GO:0034480">
    <property type="term" value="F:phosphatidylcholine phospholipase C activity"/>
    <property type="evidence" value="ECO:0007669"/>
    <property type="project" value="UniProtKB-EC"/>
</dbReference>
<dbReference type="NCBIfam" id="TIGR03396">
    <property type="entry name" value="PC_PLC"/>
    <property type="match status" value="1"/>
</dbReference>
<dbReference type="InterPro" id="IPR017767">
    <property type="entry name" value="PC-PLC"/>
</dbReference>
<name>A0A7Z7I248_9BURK</name>
<dbReference type="InterPro" id="IPR006311">
    <property type="entry name" value="TAT_signal"/>
</dbReference>
<proteinExistence type="inferred from homology"/>
<protein>
    <recommendedName>
        <fullName evidence="2">phospholipase C</fullName>
        <ecNumber evidence="2">3.1.4.3</ecNumber>
    </recommendedName>
</protein>
<dbReference type="Pfam" id="PF05506">
    <property type="entry name" value="PLipase_C_C"/>
    <property type="match status" value="2"/>
</dbReference>
<dbReference type="AlphaFoldDB" id="A0A7Z7I248"/>